<dbReference type="InterPro" id="IPR028994">
    <property type="entry name" value="Integrin_alpha_N"/>
</dbReference>
<feature type="chain" id="PRO_5035228040" evidence="2">
    <location>
        <begin position="31"/>
        <end position="454"/>
    </location>
</feature>
<dbReference type="Proteomes" id="UP000614424">
    <property type="component" value="Unassembled WGS sequence"/>
</dbReference>
<dbReference type="Gene3D" id="2.130.10.130">
    <property type="entry name" value="Integrin alpha, N-terminal"/>
    <property type="match status" value="1"/>
</dbReference>
<dbReference type="EMBL" id="JACNJZ010000145">
    <property type="protein sequence ID" value="MBC8318295.1"/>
    <property type="molecule type" value="Genomic_DNA"/>
</dbReference>
<protein>
    <submittedName>
        <fullName evidence="3">VCBS repeat-containing protein</fullName>
    </submittedName>
</protein>
<dbReference type="PANTHER" id="PTHR46580:SF2">
    <property type="entry name" value="MAM DOMAIN-CONTAINING PROTEIN"/>
    <property type="match status" value="1"/>
</dbReference>
<proteinExistence type="predicted"/>
<feature type="non-terminal residue" evidence="3">
    <location>
        <position position="454"/>
    </location>
</feature>
<dbReference type="SUPFAM" id="SSF69318">
    <property type="entry name" value="Integrin alpha N-terminal domain"/>
    <property type="match status" value="1"/>
</dbReference>
<feature type="signal peptide" evidence="2">
    <location>
        <begin position="1"/>
        <end position="30"/>
    </location>
</feature>
<organism evidence="3 4">
    <name type="scientific">Candidatus Desulfobia pelagia</name>
    <dbReference type="NCBI Taxonomy" id="2841692"/>
    <lineage>
        <taxon>Bacteria</taxon>
        <taxon>Pseudomonadati</taxon>
        <taxon>Thermodesulfobacteriota</taxon>
        <taxon>Desulfobulbia</taxon>
        <taxon>Desulfobulbales</taxon>
        <taxon>Desulfobulbaceae</taxon>
        <taxon>Candidatus Desulfobia</taxon>
    </lineage>
</organism>
<dbReference type="AlphaFoldDB" id="A0A8J6NFB1"/>
<dbReference type="PANTHER" id="PTHR46580">
    <property type="entry name" value="SENSOR KINASE-RELATED"/>
    <property type="match status" value="1"/>
</dbReference>
<evidence type="ECO:0000256" key="1">
    <source>
        <dbReference type="ARBA" id="ARBA00022729"/>
    </source>
</evidence>
<gene>
    <name evidence="3" type="ORF">H8E41_10350</name>
</gene>
<name>A0A8J6NFB1_9BACT</name>
<reference evidence="3 4" key="1">
    <citation type="submission" date="2020-08" db="EMBL/GenBank/DDBJ databases">
        <title>Bridging the membrane lipid divide: bacteria of the FCB group superphylum have the potential to synthesize archaeal ether lipids.</title>
        <authorList>
            <person name="Villanueva L."/>
            <person name="Von Meijenfeldt F.A.B."/>
            <person name="Westbye A.B."/>
            <person name="Yadav S."/>
            <person name="Hopmans E.C."/>
            <person name="Dutilh B.E."/>
            <person name="Sinninghe Damste J.S."/>
        </authorList>
    </citation>
    <scope>NUCLEOTIDE SEQUENCE [LARGE SCALE GENOMIC DNA]</scope>
    <source>
        <strain evidence="3">NIOZ-UU47</strain>
    </source>
</reference>
<comment type="caution">
    <text evidence="3">The sequence shown here is derived from an EMBL/GenBank/DDBJ whole genome shotgun (WGS) entry which is preliminary data.</text>
</comment>
<dbReference type="InterPro" id="IPR013517">
    <property type="entry name" value="FG-GAP"/>
</dbReference>
<sequence>MKTQIRTLKKVLLFLSALLIFIGLHCQAYAAGSVTLTGAVDCIVPIGSSTGCDGEALTTGVTTSSPVTLELSWSVDVPSSGSTFRVFNIDTTTYGNEMTLTIGDVTITEQDIEDSSYDDPIAYFTDGVLVRFELDWFPNSLPGYPSNDWIISASGNAGTGDTNIQFLLQEQVSTGDWFSGYINFPATEAVPYDINGDGMSDIVIRNSAGTTWKYLMNGSTIDSIAYIADISPAFDIRGVSDLTGDKKADLVLKSDTLEMIWFVDGETSTSSLMAMGLPTEWPVVAVADFDGDNTNDILIQNTTSGVLWMYRVVNGAIVGNGNFVGGLEAGYNVVGAGDINGDGMSDIVIRNSAGTTWKYLMNGPTIDSIAYIGDISPVFDIVGIADLTGDQKADLVLKSDTLEMIWLVDGETSTSSLMAMGLPTEWPVAAVADFDGDNTNDILIQNTTSGVLWM</sequence>
<evidence type="ECO:0000313" key="4">
    <source>
        <dbReference type="Proteomes" id="UP000614424"/>
    </source>
</evidence>
<accession>A0A8J6NFB1</accession>
<evidence type="ECO:0000313" key="3">
    <source>
        <dbReference type="EMBL" id="MBC8318295.1"/>
    </source>
</evidence>
<dbReference type="Pfam" id="PF13517">
    <property type="entry name" value="FG-GAP_3"/>
    <property type="match status" value="1"/>
</dbReference>
<keyword evidence="1 2" id="KW-0732">Signal</keyword>
<evidence type="ECO:0000256" key="2">
    <source>
        <dbReference type="SAM" id="SignalP"/>
    </source>
</evidence>